<organism evidence="2">
    <name type="scientific">Rhizophora mucronata</name>
    <name type="common">Asiatic mangrove</name>
    <dbReference type="NCBI Taxonomy" id="61149"/>
    <lineage>
        <taxon>Eukaryota</taxon>
        <taxon>Viridiplantae</taxon>
        <taxon>Streptophyta</taxon>
        <taxon>Embryophyta</taxon>
        <taxon>Tracheophyta</taxon>
        <taxon>Spermatophyta</taxon>
        <taxon>Magnoliopsida</taxon>
        <taxon>eudicotyledons</taxon>
        <taxon>Gunneridae</taxon>
        <taxon>Pentapetalae</taxon>
        <taxon>rosids</taxon>
        <taxon>fabids</taxon>
        <taxon>Malpighiales</taxon>
        <taxon>Rhizophoraceae</taxon>
        <taxon>Rhizophora</taxon>
    </lineage>
</organism>
<evidence type="ECO:0000313" key="2">
    <source>
        <dbReference type="EMBL" id="MBX54661.1"/>
    </source>
</evidence>
<dbReference type="EMBL" id="GGEC01074177">
    <property type="protein sequence ID" value="MBX54661.1"/>
    <property type="molecule type" value="Transcribed_RNA"/>
</dbReference>
<feature type="region of interest" description="Disordered" evidence="1">
    <location>
        <begin position="1"/>
        <end position="28"/>
    </location>
</feature>
<dbReference type="AlphaFoldDB" id="A0A2P2PJ24"/>
<evidence type="ECO:0000256" key="1">
    <source>
        <dbReference type="SAM" id="MobiDB-lite"/>
    </source>
</evidence>
<protein>
    <submittedName>
        <fullName evidence="2">Uncharacterized protein</fullName>
    </submittedName>
</protein>
<reference evidence="2" key="1">
    <citation type="submission" date="2018-02" db="EMBL/GenBank/DDBJ databases">
        <title>Rhizophora mucronata_Transcriptome.</title>
        <authorList>
            <person name="Meera S.P."/>
            <person name="Sreeshan A."/>
            <person name="Augustine A."/>
        </authorList>
    </citation>
    <scope>NUCLEOTIDE SEQUENCE</scope>
    <source>
        <tissue evidence="2">Leaf</tissue>
    </source>
</reference>
<accession>A0A2P2PJ24</accession>
<proteinExistence type="predicted"/>
<name>A0A2P2PJ24_RHIMU</name>
<sequence length="43" mass="4820">MLEMQRSLGRQGDKLTTASSMGGEWIQTGPNNIFYHCCYQPGL</sequence>